<dbReference type="PANTHER" id="PTHR39605:SF1">
    <property type="entry name" value="MAJOR FACILITATOR SUPERFAMILY (MFS) PROFILE DOMAIN-CONTAINING PROTEIN"/>
    <property type="match status" value="1"/>
</dbReference>
<dbReference type="EMBL" id="FWEW01001746">
    <property type="protein sequence ID" value="SLM37595.1"/>
    <property type="molecule type" value="Genomic_DNA"/>
</dbReference>
<feature type="transmembrane region" description="Helical" evidence="1">
    <location>
        <begin position="46"/>
        <end position="65"/>
    </location>
</feature>
<keyword evidence="1" id="KW-0472">Membrane</keyword>
<dbReference type="Proteomes" id="UP000192927">
    <property type="component" value="Unassembled WGS sequence"/>
</dbReference>
<name>A0A1W5D3G7_9LECA</name>
<evidence type="ECO:0000256" key="1">
    <source>
        <dbReference type="SAM" id="Phobius"/>
    </source>
</evidence>
<feature type="transmembrane region" description="Helical" evidence="1">
    <location>
        <begin position="12"/>
        <end position="34"/>
    </location>
</feature>
<organism evidence="2 3">
    <name type="scientific">Lasallia pustulata</name>
    <dbReference type="NCBI Taxonomy" id="136370"/>
    <lineage>
        <taxon>Eukaryota</taxon>
        <taxon>Fungi</taxon>
        <taxon>Dikarya</taxon>
        <taxon>Ascomycota</taxon>
        <taxon>Pezizomycotina</taxon>
        <taxon>Lecanoromycetes</taxon>
        <taxon>OSLEUM clade</taxon>
        <taxon>Umbilicariomycetidae</taxon>
        <taxon>Umbilicariales</taxon>
        <taxon>Umbilicariaceae</taxon>
        <taxon>Lasallia</taxon>
    </lineage>
</organism>
<sequence>MDVFYWYTYGTAGWLGIQALPLIVSPKLIVMLLSRETRDSTPLEEYFCRSLGLTLLTLGILTVLLTGSVPLTSTFADASSAGTTTDPSDPKAPYAVPTLTLTATFHTASAFYAYTQYMTTGQISFALSVAGSGFLAAIALWCILFATSGGRISRKTGADKRMSGFPFSNTEADKKKAGRKTV</sequence>
<reference evidence="3" key="1">
    <citation type="submission" date="2017-03" db="EMBL/GenBank/DDBJ databases">
        <authorList>
            <person name="Sharma R."/>
            <person name="Thines M."/>
        </authorList>
    </citation>
    <scope>NUCLEOTIDE SEQUENCE [LARGE SCALE GENOMIC DNA]</scope>
</reference>
<dbReference type="AlphaFoldDB" id="A0A1W5D3G7"/>
<protein>
    <submittedName>
        <fullName evidence="2">Uncharacterized protein</fullName>
    </submittedName>
</protein>
<keyword evidence="1" id="KW-0812">Transmembrane</keyword>
<keyword evidence="3" id="KW-1185">Reference proteome</keyword>
<accession>A0A1W5D3G7</accession>
<keyword evidence="1" id="KW-1133">Transmembrane helix</keyword>
<dbReference type="PANTHER" id="PTHR39605">
    <property type="entry name" value="MAJOR FACILITATOR SUPERFAMILY (MFS) PROFILE DOMAIN-CONTAINING PROTEIN"/>
    <property type="match status" value="1"/>
</dbReference>
<evidence type="ECO:0000313" key="2">
    <source>
        <dbReference type="EMBL" id="SLM37595.1"/>
    </source>
</evidence>
<proteinExistence type="predicted"/>
<feature type="transmembrane region" description="Helical" evidence="1">
    <location>
        <begin position="123"/>
        <end position="146"/>
    </location>
</feature>
<evidence type="ECO:0000313" key="3">
    <source>
        <dbReference type="Proteomes" id="UP000192927"/>
    </source>
</evidence>